<evidence type="ECO:0000256" key="1">
    <source>
        <dbReference type="SAM" id="SignalP"/>
    </source>
</evidence>
<proteinExistence type="predicted"/>
<dbReference type="Proteomes" id="UP000095285">
    <property type="component" value="Unassembled WGS sequence"/>
</dbReference>
<dbReference type="AlphaFoldDB" id="A0A1I7VLS7"/>
<sequence length="83" mass="9592">MFSFIVLLLFTSLGCYGILEINGDELLLKTDSIMHARHVRGTDKGNLEGHHVVSRRPARREVIQNRKPKNILKNKKYKTIQFS</sequence>
<organism evidence="2 3">
    <name type="scientific">Loa loa</name>
    <name type="common">Eye worm</name>
    <name type="synonym">Filaria loa</name>
    <dbReference type="NCBI Taxonomy" id="7209"/>
    <lineage>
        <taxon>Eukaryota</taxon>
        <taxon>Metazoa</taxon>
        <taxon>Ecdysozoa</taxon>
        <taxon>Nematoda</taxon>
        <taxon>Chromadorea</taxon>
        <taxon>Rhabditida</taxon>
        <taxon>Spirurina</taxon>
        <taxon>Spiruromorpha</taxon>
        <taxon>Filarioidea</taxon>
        <taxon>Onchocercidae</taxon>
        <taxon>Loa</taxon>
    </lineage>
</organism>
<protein>
    <submittedName>
        <fullName evidence="3">Secreted protein</fullName>
    </submittedName>
</protein>
<evidence type="ECO:0000313" key="3">
    <source>
        <dbReference type="WBParaSite" id="EN70_3936"/>
    </source>
</evidence>
<reference evidence="3" key="2">
    <citation type="submission" date="2016-11" db="UniProtKB">
        <authorList>
            <consortium name="WormBaseParasite"/>
        </authorList>
    </citation>
    <scope>IDENTIFICATION</scope>
</reference>
<keyword evidence="2" id="KW-1185">Reference proteome</keyword>
<dbReference type="WBParaSite" id="EN70_3936">
    <property type="protein sequence ID" value="EN70_3936"/>
    <property type="gene ID" value="EN70_3936"/>
</dbReference>
<accession>A0A1I7VLS7</accession>
<evidence type="ECO:0000313" key="2">
    <source>
        <dbReference type="Proteomes" id="UP000095285"/>
    </source>
</evidence>
<reference evidence="2" key="1">
    <citation type="submission" date="2012-04" db="EMBL/GenBank/DDBJ databases">
        <title>The Genome Sequence of Loa loa.</title>
        <authorList>
            <consortium name="The Broad Institute Genome Sequencing Platform"/>
            <consortium name="Broad Institute Genome Sequencing Center for Infectious Disease"/>
            <person name="Nutman T.B."/>
            <person name="Fink D.L."/>
            <person name="Russ C."/>
            <person name="Young S."/>
            <person name="Zeng Q."/>
            <person name="Gargeya S."/>
            <person name="Alvarado L."/>
            <person name="Berlin A."/>
            <person name="Chapman S.B."/>
            <person name="Chen Z."/>
            <person name="Freedman E."/>
            <person name="Gellesch M."/>
            <person name="Goldberg J."/>
            <person name="Griggs A."/>
            <person name="Gujja S."/>
            <person name="Heilman E.R."/>
            <person name="Heiman D."/>
            <person name="Howarth C."/>
            <person name="Mehta T."/>
            <person name="Neiman D."/>
            <person name="Pearson M."/>
            <person name="Roberts A."/>
            <person name="Saif S."/>
            <person name="Shea T."/>
            <person name="Shenoy N."/>
            <person name="Sisk P."/>
            <person name="Stolte C."/>
            <person name="Sykes S."/>
            <person name="White J."/>
            <person name="Yandava C."/>
            <person name="Haas B."/>
            <person name="Henn M.R."/>
            <person name="Nusbaum C."/>
            <person name="Birren B."/>
        </authorList>
    </citation>
    <scope>NUCLEOTIDE SEQUENCE [LARGE SCALE GENOMIC DNA]</scope>
</reference>
<name>A0A1I7VLS7_LOALO</name>
<keyword evidence="1" id="KW-0732">Signal</keyword>
<feature type="chain" id="PRO_5009310115" evidence="1">
    <location>
        <begin position="18"/>
        <end position="83"/>
    </location>
</feature>
<feature type="signal peptide" evidence="1">
    <location>
        <begin position="1"/>
        <end position="17"/>
    </location>
</feature>